<protein>
    <submittedName>
        <fullName evidence="2">Glycerophosphodiester phosphodiesterase</fullName>
    </submittedName>
</protein>
<dbReference type="PANTHER" id="PTHR46211">
    <property type="entry name" value="GLYCEROPHOSPHORYL DIESTER PHOSPHODIESTERASE"/>
    <property type="match status" value="1"/>
</dbReference>
<sequence length="234" mass="26463">MRRFDVIGHRGAMGLEPENTLRSFRKALEFGVDGVEFDVQNIHGELLIFHDETLDRTTDGKGSLLDHSVEYLRSLDAGQGEPIPTLAEVVELIGDRAFINIELKGFDTASLVVKLVHLLDKKRFKKEQFIISSYLFSELYLIHELDPEIKIGVIADEHPVIALDFADEVDAYSFHPSYSILDKDLVQDAHDAGMKVYVHTVNDLEKIQQSQAMDVDGVFTDYPDRVIEFLNQSA</sequence>
<dbReference type="EMBL" id="BAABFV010000001">
    <property type="protein sequence ID" value="GAA4356747.1"/>
    <property type="molecule type" value="Genomic_DNA"/>
</dbReference>
<feature type="domain" description="GP-PDE" evidence="1">
    <location>
        <begin position="4"/>
        <end position="230"/>
    </location>
</feature>
<dbReference type="InterPro" id="IPR017946">
    <property type="entry name" value="PLC-like_Pdiesterase_TIM-brl"/>
</dbReference>
<dbReference type="Gene3D" id="3.20.20.190">
    <property type="entry name" value="Phosphatidylinositol (PI) phosphodiesterase"/>
    <property type="match status" value="1"/>
</dbReference>
<reference evidence="3" key="1">
    <citation type="journal article" date="2019" name="Int. J. Syst. Evol. Microbiol.">
        <title>The Global Catalogue of Microorganisms (GCM) 10K type strain sequencing project: providing services to taxonomists for standard genome sequencing and annotation.</title>
        <authorList>
            <consortium name="The Broad Institute Genomics Platform"/>
            <consortium name="The Broad Institute Genome Sequencing Center for Infectious Disease"/>
            <person name="Wu L."/>
            <person name="Ma J."/>
        </authorList>
    </citation>
    <scope>NUCLEOTIDE SEQUENCE [LARGE SCALE GENOMIC DNA]</scope>
    <source>
        <strain evidence="3">JCM 17728</strain>
    </source>
</reference>
<dbReference type="Proteomes" id="UP001501011">
    <property type="component" value="Unassembled WGS sequence"/>
</dbReference>
<accession>A0ABP8IEE2</accession>
<keyword evidence="3" id="KW-1185">Reference proteome</keyword>
<dbReference type="InterPro" id="IPR030395">
    <property type="entry name" value="GP_PDE_dom"/>
</dbReference>
<gene>
    <name evidence="2" type="ORF">GCM10023151_04980</name>
</gene>
<evidence type="ECO:0000259" key="1">
    <source>
        <dbReference type="PROSITE" id="PS51704"/>
    </source>
</evidence>
<evidence type="ECO:0000313" key="3">
    <source>
        <dbReference type="Proteomes" id="UP001501011"/>
    </source>
</evidence>
<dbReference type="PANTHER" id="PTHR46211:SF14">
    <property type="entry name" value="GLYCEROPHOSPHODIESTER PHOSPHODIESTERASE"/>
    <property type="match status" value="1"/>
</dbReference>
<dbReference type="RefSeq" id="WP_345291621.1">
    <property type="nucleotide sequence ID" value="NZ_BAABFV010000001.1"/>
</dbReference>
<evidence type="ECO:0000313" key="2">
    <source>
        <dbReference type="EMBL" id="GAA4356747.1"/>
    </source>
</evidence>
<organism evidence="2 3">
    <name type="scientific">Kangiella marina</name>
    <dbReference type="NCBI Taxonomy" id="1079178"/>
    <lineage>
        <taxon>Bacteria</taxon>
        <taxon>Pseudomonadati</taxon>
        <taxon>Pseudomonadota</taxon>
        <taxon>Gammaproteobacteria</taxon>
        <taxon>Kangiellales</taxon>
        <taxon>Kangiellaceae</taxon>
        <taxon>Kangiella</taxon>
    </lineage>
</organism>
<proteinExistence type="predicted"/>
<name>A0ABP8IEE2_9GAMM</name>
<dbReference type="PROSITE" id="PS51704">
    <property type="entry name" value="GP_PDE"/>
    <property type="match status" value="1"/>
</dbReference>
<comment type="caution">
    <text evidence="2">The sequence shown here is derived from an EMBL/GenBank/DDBJ whole genome shotgun (WGS) entry which is preliminary data.</text>
</comment>
<dbReference type="SUPFAM" id="SSF51695">
    <property type="entry name" value="PLC-like phosphodiesterases"/>
    <property type="match status" value="1"/>
</dbReference>
<dbReference type="Pfam" id="PF03009">
    <property type="entry name" value="GDPD"/>
    <property type="match status" value="1"/>
</dbReference>